<dbReference type="Pfam" id="PF00160">
    <property type="entry name" value="Pro_isomerase"/>
    <property type="match status" value="1"/>
</dbReference>
<dbReference type="GO" id="GO:0005737">
    <property type="term" value="C:cytoplasm"/>
    <property type="evidence" value="ECO:0007669"/>
    <property type="project" value="TreeGrafter"/>
</dbReference>
<dbReference type="Gene3D" id="2.40.100.10">
    <property type="entry name" value="Cyclophilin-like"/>
    <property type="match status" value="1"/>
</dbReference>
<keyword evidence="8" id="KW-1185">Reference proteome</keyword>
<evidence type="ECO:0000313" key="7">
    <source>
        <dbReference type="EMBL" id="KAG7539698.1"/>
    </source>
</evidence>
<accession>A0A8K0JKV1</accession>
<dbReference type="PANTHER" id="PTHR11071:SF561">
    <property type="entry name" value="PEPTIDYL-PROLYL CIS-TRANS ISOMERASE D-RELATED"/>
    <property type="match status" value="1"/>
</dbReference>
<dbReference type="GO" id="GO:0003755">
    <property type="term" value="F:peptidyl-prolyl cis-trans isomerase activity"/>
    <property type="evidence" value="ECO:0007669"/>
    <property type="project" value="UniProtKB-KW"/>
</dbReference>
<evidence type="ECO:0000256" key="4">
    <source>
        <dbReference type="ARBA" id="ARBA00023235"/>
    </source>
</evidence>
<dbReference type="EC" id="5.2.1.8" evidence="2"/>
<dbReference type="GO" id="GO:0016018">
    <property type="term" value="F:cyclosporin A binding"/>
    <property type="evidence" value="ECO:0007669"/>
    <property type="project" value="TreeGrafter"/>
</dbReference>
<dbReference type="EMBL" id="JABELV010000062">
    <property type="protein sequence ID" value="KAG7539698.1"/>
    <property type="molecule type" value="Genomic_DNA"/>
</dbReference>
<comment type="catalytic activity">
    <reaction evidence="1">
        <text>[protein]-peptidylproline (omega=180) = [protein]-peptidylproline (omega=0)</text>
        <dbReference type="Rhea" id="RHEA:16237"/>
        <dbReference type="Rhea" id="RHEA-COMP:10747"/>
        <dbReference type="Rhea" id="RHEA-COMP:10748"/>
        <dbReference type="ChEBI" id="CHEBI:83833"/>
        <dbReference type="ChEBI" id="CHEBI:83834"/>
        <dbReference type="EC" id="5.2.1.8"/>
    </reaction>
</comment>
<gene>
    <name evidence="7" type="ORF">FFLO_03415</name>
</gene>
<proteinExistence type="predicted"/>
<feature type="region of interest" description="Disordered" evidence="5">
    <location>
        <begin position="141"/>
        <end position="171"/>
    </location>
</feature>
<dbReference type="InterPro" id="IPR029000">
    <property type="entry name" value="Cyclophilin-like_dom_sf"/>
</dbReference>
<dbReference type="InterPro" id="IPR002130">
    <property type="entry name" value="Cyclophilin-type_PPIase_dom"/>
</dbReference>
<evidence type="ECO:0000313" key="8">
    <source>
        <dbReference type="Proteomes" id="UP000812966"/>
    </source>
</evidence>
<organism evidence="7 8">
    <name type="scientific">Filobasidium floriforme</name>
    <dbReference type="NCBI Taxonomy" id="5210"/>
    <lineage>
        <taxon>Eukaryota</taxon>
        <taxon>Fungi</taxon>
        <taxon>Dikarya</taxon>
        <taxon>Basidiomycota</taxon>
        <taxon>Agaricomycotina</taxon>
        <taxon>Tremellomycetes</taxon>
        <taxon>Filobasidiales</taxon>
        <taxon>Filobasidiaceae</taxon>
        <taxon>Filobasidium</taxon>
    </lineage>
</organism>
<dbReference type="GO" id="GO:0006457">
    <property type="term" value="P:protein folding"/>
    <property type="evidence" value="ECO:0007669"/>
    <property type="project" value="TreeGrafter"/>
</dbReference>
<evidence type="ECO:0000256" key="1">
    <source>
        <dbReference type="ARBA" id="ARBA00000971"/>
    </source>
</evidence>
<dbReference type="PROSITE" id="PS50072">
    <property type="entry name" value="CSA_PPIASE_2"/>
    <property type="match status" value="1"/>
</dbReference>
<sequence>MTRVYLDIAVGSQSAYDTALEEHLAVTSWLNKNASTYGLPSTVDELDEVGRETVESCFTGENPGVKCRLDPPESLIIGRLHFDLSASPNLVKQTENFTYLLTAQKSPGRNKKGLCYKDTPMHRFVEGFVLQGGDVIRGDGSGGESIYGGTLPDPKPPHQPHTYGSLSYASSSSKNSSTSQFFITLSPNTPAGIAERKKKLDNKYFPFGQLVSEDEALLKKLEERLGGQVGWDGMAGRGERCWVAECGVC</sequence>
<dbReference type="SUPFAM" id="SSF50891">
    <property type="entry name" value="Cyclophilin-like"/>
    <property type="match status" value="1"/>
</dbReference>
<dbReference type="Proteomes" id="UP000812966">
    <property type="component" value="Unassembled WGS sequence"/>
</dbReference>
<dbReference type="PANTHER" id="PTHR11071">
    <property type="entry name" value="PEPTIDYL-PROLYL CIS-TRANS ISOMERASE"/>
    <property type="match status" value="1"/>
</dbReference>
<evidence type="ECO:0000256" key="3">
    <source>
        <dbReference type="ARBA" id="ARBA00023110"/>
    </source>
</evidence>
<protein>
    <recommendedName>
        <fullName evidence="2">peptidylprolyl isomerase</fullName>
        <ecNumber evidence="2">5.2.1.8</ecNumber>
    </recommendedName>
</protein>
<keyword evidence="4" id="KW-0413">Isomerase</keyword>
<reference evidence="7" key="1">
    <citation type="submission" date="2020-04" db="EMBL/GenBank/DDBJ databases">
        <title>Analysis of mating type loci in Filobasidium floriforme.</title>
        <authorList>
            <person name="Nowrousian M."/>
        </authorList>
    </citation>
    <scope>NUCLEOTIDE SEQUENCE</scope>
    <source>
        <strain evidence="7">CBS 6242</strain>
    </source>
</reference>
<comment type="caution">
    <text evidence="7">The sequence shown here is derived from an EMBL/GenBank/DDBJ whole genome shotgun (WGS) entry which is preliminary data.</text>
</comment>
<evidence type="ECO:0000256" key="5">
    <source>
        <dbReference type="SAM" id="MobiDB-lite"/>
    </source>
</evidence>
<name>A0A8K0JKV1_9TREE</name>
<dbReference type="AlphaFoldDB" id="A0A8K0JKV1"/>
<evidence type="ECO:0000256" key="2">
    <source>
        <dbReference type="ARBA" id="ARBA00013194"/>
    </source>
</evidence>
<keyword evidence="3" id="KW-0697">Rotamase</keyword>
<evidence type="ECO:0000259" key="6">
    <source>
        <dbReference type="PROSITE" id="PS50072"/>
    </source>
</evidence>
<feature type="domain" description="PPIase cyclophilin-type" evidence="6">
    <location>
        <begin position="77"/>
        <end position="248"/>
    </location>
</feature>